<keyword evidence="1" id="KW-0472">Membrane</keyword>
<feature type="transmembrane region" description="Helical" evidence="1">
    <location>
        <begin position="120"/>
        <end position="141"/>
    </location>
</feature>
<accession>A0A7D5EGH1</accession>
<feature type="transmembrane region" description="Helical" evidence="1">
    <location>
        <begin position="148"/>
        <end position="167"/>
    </location>
</feature>
<feature type="transmembrane region" description="Helical" evidence="1">
    <location>
        <begin position="187"/>
        <end position="205"/>
    </location>
</feature>
<organism evidence="2 3">
    <name type="scientific">Methanolobus zinderi</name>
    <dbReference type="NCBI Taxonomy" id="536044"/>
    <lineage>
        <taxon>Archaea</taxon>
        <taxon>Methanobacteriati</taxon>
        <taxon>Methanobacteriota</taxon>
        <taxon>Stenosarchaea group</taxon>
        <taxon>Methanomicrobia</taxon>
        <taxon>Methanosarcinales</taxon>
        <taxon>Methanosarcinaceae</taxon>
        <taxon>Methanolobus</taxon>
    </lineage>
</organism>
<dbReference type="GeneID" id="55821263"/>
<keyword evidence="1" id="KW-1133">Transmembrane helix</keyword>
<sequence>MTAESTNRPDISYQNIAGALLFIAGVIVFLGITTAEAVYPSYSTSQNMISDLGATVPPNSIIVQPAASIFNSTMILSGLCIIFSAYFLYRSSGMDIFTTTLALFGIGVFGVGIFPGNFGAIHAIFALLAFLSGGIAAIVSYRQSSSPLNYFSVILGLIALLDLLLYYILGMESPFAVLGPGGLERWIAYPIVLWMIGFGGYLMGLSQSHFSGE</sequence>
<dbReference type="EMBL" id="CP058215">
    <property type="protein sequence ID" value="QLC49880.1"/>
    <property type="molecule type" value="Genomic_DNA"/>
</dbReference>
<dbReference type="InterPro" id="IPR009339">
    <property type="entry name" value="DUF998"/>
</dbReference>
<feature type="transmembrane region" description="Helical" evidence="1">
    <location>
        <begin position="20"/>
        <end position="42"/>
    </location>
</feature>
<dbReference type="OrthoDB" id="46160at2157"/>
<evidence type="ECO:0000313" key="2">
    <source>
        <dbReference type="EMBL" id="QLC49880.1"/>
    </source>
</evidence>
<dbReference type="Proteomes" id="UP000509594">
    <property type="component" value="Chromosome"/>
</dbReference>
<keyword evidence="1" id="KW-0812">Transmembrane</keyword>
<gene>
    <name evidence="2" type="ORF">HWN40_06270</name>
</gene>
<protein>
    <submittedName>
        <fullName evidence="2">DUF998 domain-containing protein</fullName>
    </submittedName>
</protein>
<dbReference type="AlphaFoldDB" id="A0A7D5EGH1"/>
<evidence type="ECO:0000313" key="3">
    <source>
        <dbReference type="Proteomes" id="UP000509594"/>
    </source>
</evidence>
<reference evidence="2 3" key="1">
    <citation type="submission" date="2020-06" db="EMBL/GenBank/DDBJ databases">
        <title>Methanolobus halotolerans sp. nov., isolated from a saline lake Tus in Siberia.</title>
        <authorList>
            <person name="Shen Y."/>
            <person name="Chen S.-C."/>
            <person name="Lai M.-C."/>
            <person name="Huang H.-H."/>
            <person name="Chiu H.-H."/>
            <person name="Tang S.-L."/>
            <person name="Rogozin D.Y."/>
            <person name="Degermendzhy A.G."/>
        </authorList>
    </citation>
    <scope>NUCLEOTIDE SEQUENCE [LARGE SCALE GENOMIC DNA]</scope>
    <source>
        <strain evidence="2 3">DSM 21339</strain>
    </source>
</reference>
<feature type="transmembrane region" description="Helical" evidence="1">
    <location>
        <begin position="62"/>
        <end position="89"/>
    </location>
</feature>
<name>A0A7D5EGH1_9EURY</name>
<feature type="transmembrane region" description="Helical" evidence="1">
    <location>
        <begin position="96"/>
        <end position="114"/>
    </location>
</feature>
<dbReference type="Pfam" id="PF06197">
    <property type="entry name" value="DUF998"/>
    <property type="match status" value="1"/>
</dbReference>
<dbReference type="RefSeq" id="WP_176964936.1">
    <property type="nucleotide sequence ID" value="NZ_CP058215.1"/>
</dbReference>
<keyword evidence="3" id="KW-1185">Reference proteome</keyword>
<proteinExistence type="predicted"/>
<dbReference type="KEGG" id="mzi:HWN40_06270"/>
<evidence type="ECO:0000256" key="1">
    <source>
        <dbReference type="SAM" id="Phobius"/>
    </source>
</evidence>